<dbReference type="PANTHER" id="PTHR34236">
    <property type="entry name" value="DIMETHYL SULFOXIDE REDUCTASE TRANSCRIPTIONAL ACTIVATOR"/>
    <property type="match status" value="1"/>
</dbReference>
<dbReference type="InterPro" id="IPR007050">
    <property type="entry name" value="HTH_bacterioopsin"/>
</dbReference>
<dbReference type="EMBL" id="FODV01000015">
    <property type="protein sequence ID" value="SEP12047.1"/>
    <property type="molecule type" value="Genomic_DNA"/>
</dbReference>
<feature type="domain" description="HTH bat-type" evidence="3">
    <location>
        <begin position="157"/>
        <end position="208"/>
    </location>
</feature>
<dbReference type="PANTHER" id="PTHR34236:SF1">
    <property type="entry name" value="DIMETHYL SULFOXIDE REDUCTASE TRANSCRIPTIONAL ACTIVATOR"/>
    <property type="match status" value="1"/>
</dbReference>
<evidence type="ECO:0000259" key="3">
    <source>
        <dbReference type="Pfam" id="PF04967"/>
    </source>
</evidence>
<evidence type="ECO:0000256" key="1">
    <source>
        <dbReference type="ARBA" id="ARBA00023015"/>
    </source>
</evidence>
<evidence type="ECO:0000313" key="5">
    <source>
        <dbReference type="EMBL" id="SEP12047.1"/>
    </source>
</evidence>
<accession>A0A1H8V9W0</accession>
<proteinExistence type="predicted"/>
<evidence type="ECO:0000313" key="6">
    <source>
        <dbReference type="Proteomes" id="UP000199126"/>
    </source>
</evidence>
<dbReference type="Pfam" id="PF15915">
    <property type="entry name" value="BAT"/>
    <property type="match status" value="1"/>
</dbReference>
<dbReference type="Proteomes" id="UP000199126">
    <property type="component" value="Unassembled WGS sequence"/>
</dbReference>
<gene>
    <name evidence="5" type="ORF">SAMN04487948_11512</name>
</gene>
<dbReference type="InterPro" id="IPR031803">
    <property type="entry name" value="BAT_GAF/HTH-assoc"/>
</dbReference>
<reference evidence="6" key="1">
    <citation type="submission" date="2016-10" db="EMBL/GenBank/DDBJ databases">
        <authorList>
            <person name="Varghese N."/>
            <person name="Submissions S."/>
        </authorList>
    </citation>
    <scope>NUCLEOTIDE SEQUENCE [LARGE SCALE GENOMIC DNA]</scope>
    <source>
        <strain evidence="6">CGMCC 1.10121</strain>
    </source>
</reference>
<keyword evidence="6" id="KW-1185">Reference proteome</keyword>
<keyword evidence="2" id="KW-0804">Transcription</keyword>
<dbReference type="RefSeq" id="WP_089826967.1">
    <property type="nucleotide sequence ID" value="NZ_FODV01000015.1"/>
</dbReference>
<dbReference type="Pfam" id="PF04967">
    <property type="entry name" value="HTH_10"/>
    <property type="match status" value="1"/>
</dbReference>
<feature type="domain" description="Bacterioopsin transcriptional activator GAF and HTH associated" evidence="4">
    <location>
        <begin position="47"/>
        <end position="139"/>
    </location>
</feature>
<protein>
    <submittedName>
        <fullName evidence="5">Predicted DNA binding protein, contains HTH domain</fullName>
    </submittedName>
</protein>
<evidence type="ECO:0000256" key="2">
    <source>
        <dbReference type="ARBA" id="ARBA00023163"/>
    </source>
</evidence>
<organism evidence="5 6">
    <name type="scientific">Halogranum amylolyticum</name>
    <dbReference type="NCBI Taxonomy" id="660520"/>
    <lineage>
        <taxon>Archaea</taxon>
        <taxon>Methanobacteriati</taxon>
        <taxon>Methanobacteriota</taxon>
        <taxon>Stenosarchaea group</taxon>
        <taxon>Halobacteria</taxon>
        <taxon>Halobacteriales</taxon>
        <taxon>Haloferacaceae</taxon>
    </lineage>
</organism>
<evidence type="ECO:0000259" key="4">
    <source>
        <dbReference type="Pfam" id="PF15915"/>
    </source>
</evidence>
<sequence>MPITVKSHIQHEKLALTPTLTKLEDIELRVLPQVNTDPSSNLFPYLIDYDDFPELETTLEEDPTVNDYELVSKDDESGIYYINYAPHTVLISEVVTAVNGFMSEAKTKNQGWLIQLQLPNRDALNTIWEYATDNDMEVNIIGIYDNKSSDPEASYGLTQEQRKALTVAYSCGYFSEPREKRLSEIAEELDLSSTAMSGRLRRGMRNLIAAALTDE</sequence>
<name>A0A1H8V9W0_9EURY</name>
<dbReference type="OrthoDB" id="156233at2157"/>
<dbReference type="AlphaFoldDB" id="A0A1H8V9W0"/>
<keyword evidence="1" id="KW-0805">Transcription regulation</keyword>